<evidence type="ECO:0000313" key="2">
    <source>
        <dbReference type="EMBL" id="GAA4396175.1"/>
    </source>
</evidence>
<dbReference type="InterPro" id="IPR016040">
    <property type="entry name" value="NAD(P)-bd_dom"/>
</dbReference>
<dbReference type="InterPro" id="IPR051606">
    <property type="entry name" value="Polyketide_Oxido-like"/>
</dbReference>
<dbReference type="SUPFAM" id="SSF51735">
    <property type="entry name" value="NAD(P)-binding Rossmann-fold domains"/>
    <property type="match status" value="1"/>
</dbReference>
<sequence length="209" mass="21621">MKVVVFGSTGYTGSNIVAESRSRGIDTVGVARKAGDGDLAGDATDAAFVAKATEGADVIVSALPTSAPAGTGPELAAALVPLVEAARATGARLGVVGGAGSLRVGGADGIKLVDTPDFPEQVRPIAREHDRALDYLRTVTDVDWFYLSPAAAYGSFNPGERTGTYRVSGDVLLADADGHSEISGVDYAQAFVDEIVTPRHHRERFSVAY</sequence>
<dbReference type="RefSeq" id="WP_344997388.1">
    <property type="nucleotide sequence ID" value="NZ_BAABFR010000047.1"/>
</dbReference>
<comment type="caution">
    <text evidence="2">The sequence shown here is derived from an EMBL/GenBank/DDBJ whole genome shotgun (WGS) entry which is preliminary data.</text>
</comment>
<feature type="domain" description="NAD(P)-binding" evidence="1">
    <location>
        <begin position="7"/>
        <end position="193"/>
    </location>
</feature>
<protein>
    <submittedName>
        <fullName evidence="2">NAD(P)H-binding protein</fullName>
    </submittedName>
</protein>
<dbReference type="PANTHER" id="PTHR43355:SF2">
    <property type="entry name" value="FLAVIN REDUCTASE (NADPH)"/>
    <property type="match status" value="1"/>
</dbReference>
<keyword evidence="3" id="KW-1185">Reference proteome</keyword>
<organism evidence="2 3">
    <name type="scientific">Tsukamurella soli</name>
    <dbReference type="NCBI Taxonomy" id="644556"/>
    <lineage>
        <taxon>Bacteria</taxon>
        <taxon>Bacillati</taxon>
        <taxon>Actinomycetota</taxon>
        <taxon>Actinomycetes</taxon>
        <taxon>Mycobacteriales</taxon>
        <taxon>Tsukamurellaceae</taxon>
        <taxon>Tsukamurella</taxon>
    </lineage>
</organism>
<dbReference type="Pfam" id="PF13460">
    <property type="entry name" value="NAD_binding_10"/>
    <property type="match status" value="1"/>
</dbReference>
<dbReference type="EMBL" id="BAABFR010000047">
    <property type="protein sequence ID" value="GAA4396175.1"/>
    <property type="molecule type" value="Genomic_DNA"/>
</dbReference>
<dbReference type="PANTHER" id="PTHR43355">
    <property type="entry name" value="FLAVIN REDUCTASE (NADPH)"/>
    <property type="match status" value="1"/>
</dbReference>
<dbReference type="Proteomes" id="UP001500635">
    <property type="component" value="Unassembled WGS sequence"/>
</dbReference>
<gene>
    <name evidence="2" type="ORF">GCM10023147_30180</name>
</gene>
<dbReference type="Gene3D" id="3.40.50.720">
    <property type="entry name" value="NAD(P)-binding Rossmann-like Domain"/>
    <property type="match status" value="1"/>
</dbReference>
<reference evidence="3" key="1">
    <citation type="journal article" date="2019" name="Int. J. Syst. Evol. Microbiol.">
        <title>The Global Catalogue of Microorganisms (GCM) 10K type strain sequencing project: providing services to taxonomists for standard genome sequencing and annotation.</title>
        <authorList>
            <consortium name="The Broad Institute Genomics Platform"/>
            <consortium name="The Broad Institute Genome Sequencing Center for Infectious Disease"/>
            <person name="Wu L."/>
            <person name="Ma J."/>
        </authorList>
    </citation>
    <scope>NUCLEOTIDE SEQUENCE [LARGE SCALE GENOMIC DNA]</scope>
    <source>
        <strain evidence="3">JCM 17688</strain>
    </source>
</reference>
<evidence type="ECO:0000259" key="1">
    <source>
        <dbReference type="Pfam" id="PF13460"/>
    </source>
</evidence>
<dbReference type="InterPro" id="IPR036291">
    <property type="entry name" value="NAD(P)-bd_dom_sf"/>
</dbReference>
<proteinExistence type="predicted"/>
<name>A0ABP8JUI0_9ACTN</name>
<accession>A0ABP8JUI0</accession>
<evidence type="ECO:0000313" key="3">
    <source>
        <dbReference type="Proteomes" id="UP001500635"/>
    </source>
</evidence>